<evidence type="ECO:0000313" key="2">
    <source>
        <dbReference type="Proteomes" id="UP000064967"/>
    </source>
</evidence>
<gene>
    <name evidence="1" type="ORF">AKJ09_01668</name>
</gene>
<dbReference type="Proteomes" id="UP000064967">
    <property type="component" value="Chromosome"/>
</dbReference>
<evidence type="ECO:0000313" key="1">
    <source>
        <dbReference type="EMBL" id="AKU95004.1"/>
    </source>
</evidence>
<dbReference type="KEGG" id="llu:AKJ09_01668"/>
<name>A0A0K1PPF6_9BACT</name>
<proteinExistence type="predicted"/>
<reference evidence="1 2" key="1">
    <citation type="submission" date="2015-08" db="EMBL/GenBank/DDBJ databases">
        <authorList>
            <person name="Babu N.S."/>
            <person name="Beckwith C.J."/>
            <person name="Beseler K.G."/>
            <person name="Brison A."/>
            <person name="Carone J.V."/>
            <person name="Caskin T.P."/>
            <person name="Diamond M."/>
            <person name="Durham M.E."/>
            <person name="Foxe J.M."/>
            <person name="Go M."/>
            <person name="Henderson B.A."/>
            <person name="Jones I.B."/>
            <person name="McGettigan J.A."/>
            <person name="Micheletti S.J."/>
            <person name="Nasrallah M.E."/>
            <person name="Ortiz D."/>
            <person name="Piller C.R."/>
            <person name="Privatt S.R."/>
            <person name="Schneider S.L."/>
            <person name="Sharp S."/>
            <person name="Smith T.C."/>
            <person name="Stanton J.D."/>
            <person name="Ullery H.E."/>
            <person name="Wilson R.J."/>
            <person name="Serrano M.G."/>
            <person name="Buck G."/>
            <person name="Lee V."/>
            <person name="Wang Y."/>
            <person name="Carvalho R."/>
            <person name="Voegtly L."/>
            <person name="Shi R."/>
            <person name="Duckworth R."/>
            <person name="Johnson A."/>
            <person name="Loviza R."/>
            <person name="Walstead R."/>
            <person name="Shah Z."/>
            <person name="Kiflezghi M."/>
            <person name="Wade K."/>
            <person name="Ball S.L."/>
            <person name="Bradley K.W."/>
            <person name="Asai D.J."/>
            <person name="Bowman C.A."/>
            <person name="Russell D.A."/>
            <person name="Pope W.H."/>
            <person name="Jacobs-Sera D."/>
            <person name="Hendrix R.W."/>
            <person name="Hatfull G.F."/>
        </authorList>
    </citation>
    <scope>NUCLEOTIDE SEQUENCE [LARGE SCALE GENOMIC DNA]</scope>
    <source>
        <strain evidence="1 2">DSM 27648</strain>
    </source>
</reference>
<dbReference type="AlphaFoldDB" id="A0A0K1PPF6"/>
<keyword evidence="2" id="KW-1185">Reference proteome</keyword>
<accession>A0A0K1PPF6</accession>
<dbReference type="EMBL" id="CP012333">
    <property type="protein sequence ID" value="AKU95004.1"/>
    <property type="molecule type" value="Genomic_DNA"/>
</dbReference>
<dbReference type="STRING" id="1391654.AKJ09_01668"/>
<protein>
    <submittedName>
        <fullName evidence="1">Uncharacterized protein</fullName>
    </submittedName>
</protein>
<sequence length="90" mass="10242">MLLAYCSHRPAVRVQTTCQRWHGPTRHCALRLARLASLDTLLLDRASVGTLLAAEAALVTHRSQRRHTAGRSRRRIVVGLLRRERLLQLL</sequence>
<organism evidence="1 2">
    <name type="scientific">Labilithrix luteola</name>
    <dbReference type="NCBI Taxonomy" id="1391654"/>
    <lineage>
        <taxon>Bacteria</taxon>
        <taxon>Pseudomonadati</taxon>
        <taxon>Myxococcota</taxon>
        <taxon>Polyangia</taxon>
        <taxon>Polyangiales</taxon>
        <taxon>Labilitrichaceae</taxon>
        <taxon>Labilithrix</taxon>
    </lineage>
</organism>